<feature type="non-terminal residue" evidence="1">
    <location>
        <position position="146"/>
    </location>
</feature>
<reference evidence="1" key="1">
    <citation type="submission" date="2023-10" db="EMBL/GenBank/DDBJ databases">
        <authorList>
            <person name="Chen Y."/>
            <person name="Shah S."/>
            <person name="Dougan E. K."/>
            <person name="Thang M."/>
            <person name="Chan C."/>
        </authorList>
    </citation>
    <scope>NUCLEOTIDE SEQUENCE [LARGE SCALE GENOMIC DNA]</scope>
</reference>
<dbReference type="InterPro" id="IPR015943">
    <property type="entry name" value="WD40/YVTN_repeat-like_dom_sf"/>
</dbReference>
<evidence type="ECO:0008006" key="3">
    <source>
        <dbReference type="Google" id="ProtNLM"/>
    </source>
</evidence>
<evidence type="ECO:0000313" key="1">
    <source>
        <dbReference type="EMBL" id="CAK0903347.1"/>
    </source>
</evidence>
<protein>
    <recommendedName>
        <fullName evidence="3">Intraflagellar transport protein 122 homolog</fullName>
    </recommendedName>
</protein>
<dbReference type="InterPro" id="IPR001680">
    <property type="entry name" value="WD40_rpt"/>
</dbReference>
<feature type="non-terminal residue" evidence="1">
    <location>
        <position position="1"/>
    </location>
</feature>
<dbReference type="Gene3D" id="2.130.10.10">
    <property type="entry name" value="YVTN repeat-like/Quinoprotein amine dehydrogenase"/>
    <property type="match status" value="1"/>
</dbReference>
<dbReference type="SUPFAM" id="SSF50998">
    <property type="entry name" value="Quinoprotein alcohol dehydrogenase-like"/>
    <property type="match status" value="1"/>
</dbReference>
<dbReference type="Proteomes" id="UP001189429">
    <property type="component" value="Unassembled WGS sequence"/>
</dbReference>
<accession>A0ABN9XTJ3</accession>
<dbReference type="InterPro" id="IPR011047">
    <property type="entry name" value="Quinoprotein_ADH-like_sf"/>
</dbReference>
<organism evidence="1 2">
    <name type="scientific">Prorocentrum cordatum</name>
    <dbReference type="NCBI Taxonomy" id="2364126"/>
    <lineage>
        <taxon>Eukaryota</taxon>
        <taxon>Sar</taxon>
        <taxon>Alveolata</taxon>
        <taxon>Dinophyceae</taxon>
        <taxon>Prorocentrales</taxon>
        <taxon>Prorocentraceae</taxon>
        <taxon>Prorocentrum</taxon>
    </lineage>
</organism>
<name>A0ABN9XTJ3_9DINO</name>
<dbReference type="Pfam" id="PF00400">
    <property type="entry name" value="WD40"/>
    <property type="match status" value="2"/>
</dbReference>
<sequence>ARGGQMGNPFSRGGCISLKGHAQVSAVAFLPDGELVTAGGSTVRAWNLETGRAEKVWRFPGAVETCCCSPDGRYIACGVVDGLVFVYEARTWQQVAHWQAHADCGQGPLLQFFADSTCPLRGRRWEDNQRSCSRFEVRGVFVDRCS</sequence>
<evidence type="ECO:0000313" key="2">
    <source>
        <dbReference type="Proteomes" id="UP001189429"/>
    </source>
</evidence>
<dbReference type="SMART" id="SM00320">
    <property type="entry name" value="WD40"/>
    <property type="match status" value="2"/>
</dbReference>
<proteinExistence type="predicted"/>
<comment type="caution">
    <text evidence="1">The sequence shown here is derived from an EMBL/GenBank/DDBJ whole genome shotgun (WGS) entry which is preliminary data.</text>
</comment>
<gene>
    <name evidence="1" type="ORF">PCOR1329_LOCUS79688</name>
</gene>
<dbReference type="EMBL" id="CAUYUJ010021209">
    <property type="protein sequence ID" value="CAK0903347.1"/>
    <property type="molecule type" value="Genomic_DNA"/>
</dbReference>
<keyword evidence="2" id="KW-1185">Reference proteome</keyword>